<dbReference type="InterPro" id="IPR036770">
    <property type="entry name" value="Ankyrin_rpt-contain_sf"/>
</dbReference>
<name>A0ABP0S082_9DINO</name>
<comment type="caution">
    <text evidence="3">The sequence shown here is derived from an EMBL/GenBank/DDBJ whole genome shotgun (WGS) entry which is preliminary data.</text>
</comment>
<organism evidence="3 4">
    <name type="scientific">Durusdinium trenchii</name>
    <dbReference type="NCBI Taxonomy" id="1381693"/>
    <lineage>
        <taxon>Eukaryota</taxon>
        <taxon>Sar</taxon>
        <taxon>Alveolata</taxon>
        <taxon>Dinophyceae</taxon>
        <taxon>Suessiales</taxon>
        <taxon>Symbiodiniaceae</taxon>
        <taxon>Durusdinium</taxon>
    </lineage>
</organism>
<keyword evidence="4" id="KW-1185">Reference proteome</keyword>
<evidence type="ECO:0000313" key="3">
    <source>
        <dbReference type="EMBL" id="CAK9105750.1"/>
    </source>
</evidence>
<dbReference type="Proteomes" id="UP001642464">
    <property type="component" value="Unassembled WGS sequence"/>
</dbReference>
<dbReference type="SUPFAM" id="SSF48403">
    <property type="entry name" value="Ankyrin repeat"/>
    <property type="match status" value="1"/>
</dbReference>
<accession>A0ABP0S082</accession>
<dbReference type="Gene3D" id="1.25.40.20">
    <property type="entry name" value="Ankyrin repeat-containing domain"/>
    <property type="match status" value="1"/>
</dbReference>
<evidence type="ECO:0000256" key="2">
    <source>
        <dbReference type="SAM" id="SignalP"/>
    </source>
</evidence>
<dbReference type="PROSITE" id="PS50297">
    <property type="entry name" value="ANK_REP_REGION"/>
    <property type="match status" value="1"/>
</dbReference>
<keyword evidence="1" id="KW-0040">ANK repeat</keyword>
<dbReference type="InterPro" id="IPR002110">
    <property type="entry name" value="Ankyrin_rpt"/>
</dbReference>
<dbReference type="Pfam" id="PF00023">
    <property type="entry name" value="Ank"/>
    <property type="match status" value="1"/>
</dbReference>
<dbReference type="SMART" id="SM00248">
    <property type="entry name" value="ANK"/>
    <property type="match status" value="2"/>
</dbReference>
<feature type="signal peptide" evidence="2">
    <location>
        <begin position="1"/>
        <end position="15"/>
    </location>
</feature>
<proteinExistence type="predicted"/>
<dbReference type="PROSITE" id="PS50088">
    <property type="entry name" value="ANK_REPEAT"/>
    <property type="match status" value="1"/>
</dbReference>
<gene>
    <name evidence="3" type="ORF">SCF082_LOCUS49278</name>
</gene>
<feature type="chain" id="PRO_5047437246" evidence="2">
    <location>
        <begin position="16"/>
        <end position="607"/>
    </location>
</feature>
<feature type="repeat" description="ANK" evidence="1">
    <location>
        <begin position="492"/>
        <end position="524"/>
    </location>
</feature>
<dbReference type="EMBL" id="CAXAMM010042607">
    <property type="protein sequence ID" value="CAK9105750.1"/>
    <property type="molecule type" value="Genomic_DNA"/>
</dbReference>
<sequence length="607" mass="69088">MKFAAFLFATISAAARLQQTSEESHDSLDQVVRPPRLEDLQTEQTEASWSLGDDVNGSTIQEELVKFLDKDQQKAGHKKEAPEANKKWSYYLSKVRKLFRSKKEKDPQKAHHKKEKVPIFKEPDRRAVTFLESAMKGDAKEPCQQQLGGLMKELQKACEQAWQGEEDLRRRQTCTDSVKDLFLNGQDLVETSQIPHRLMWMNGVPPETLPLVKSLEFLQKWLVKLATAKKEAILWAGFWTDPDAEDGHLHRASKETLQRFAHLTETETVHPSTKLGRMIEEFNELDQCKGELAWKLTGNFWSFASYSFVLGMKRKKQGTVIALVNKDLEGPRSLSKSVLFQHEVPTLGIAAWGLGFWSPQVILIDLKATCNKTSSMLRERLFARLSSYFHVKAHRNSFTSTEFALRSRPLWQCLDCEEGKCELGSELATHLRTLRQARKRERNLNQELCNAVHPTYRNWNYWRTNQPPRSVQQLLELNADPSRVFCQGFAEGDDTPLHIAVRGCQADTVRQLLASGTPTEAKNGGDHTPLMLVAHFCNSPEGADIAEQLLQHGANASAFSYDDLVHSTTALHEFTRPNVTFHQIVDKFHRTRPNTAVAEVLKKHLAE</sequence>
<protein>
    <submittedName>
        <fullName evidence="3">Ankyrin-3 (ANK-3) (Ankyrin-G)</fullName>
    </submittedName>
</protein>
<evidence type="ECO:0000256" key="1">
    <source>
        <dbReference type="PROSITE-ProRule" id="PRU00023"/>
    </source>
</evidence>
<keyword evidence="2" id="KW-0732">Signal</keyword>
<reference evidence="3 4" key="1">
    <citation type="submission" date="2024-02" db="EMBL/GenBank/DDBJ databases">
        <authorList>
            <person name="Chen Y."/>
            <person name="Shah S."/>
            <person name="Dougan E. K."/>
            <person name="Thang M."/>
            <person name="Chan C."/>
        </authorList>
    </citation>
    <scope>NUCLEOTIDE SEQUENCE [LARGE SCALE GENOMIC DNA]</scope>
</reference>
<evidence type="ECO:0000313" key="4">
    <source>
        <dbReference type="Proteomes" id="UP001642464"/>
    </source>
</evidence>